<evidence type="ECO:0000256" key="7">
    <source>
        <dbReference type="ARBA" id="ARBA00023204"/>
    </source>
</evidence>
<protein>
    <recommendedName>
        <fullName evidence="8">Probable DNA 3'-5' helicase RecG</fullName>
    </recommendedName>
</protein>
<keyword evidence="6" id="KW-0238">DNA-binding</keyword>
<organism evidence="11 12">
    <name type="scientific">Candidatus Zambryskibacteria bacterium RIFCSPHIGHO2_01_FULL_49_18</name>
    <dbReference type="NCBI Taxonomy" id="1802740"/>
    <lineage>
        <taxon>Bacteria</taxon>
        <taxon>Candidatus Zambryskiibacteriota</taxon>
    </lineage>
</organism>
<name>A0A1G2T337_9BACT</name>
<sequence length="713" mass="80394">MELNRGIGETFRLNAREEKALKRWKVETVGDLLRHFPRHYGDTAEVTSIANLEKGGSAVIFGIISGLKTKKAWRKKIPMAEAVVFDQTGTVKIVWFHQPYLAKMIQEGSSVRIEGKVTERNSQKYFSNPKIESVPDLFTQNKTHTLYPVYPETKGITSNWIYHRVLKILSKIKFPEDPIPEEILKAYKLPNLRTALVWIHTPKNRNDAEAARKRFAFEEIFLIQLERQQGKHELSQKDSWKIERNYADISPIIEKFPFKPTQAQVKAIENILEDFKKGYPMSRLLEGDVGSGKTAVAAVAAYACATSKPFDFAQGRLQTFGSLQTAYMAPTEILAQQHFESFIKYFSHLPINIGLITGSGCRKFPSKINPNGWTDISRSQLLKWVASGEIAVLIGTHALIQKSVRFKHLALVIVDEQHRFGTAQRQKLVNKHEAIPHLLSMTATPIPRTLALTLYGDLDLTLLDEMPAGRKKIITEIITHDQRAGAYGKIRDELKAGRQLFVVCPRIDEPDPSKELAVQAKSVKKEAERLKKEVFPEYEIGILHSKMKPAEKERMMLDFKAKKIDILVATSVVEVGVNVENASLIVIEGAERFGLAQLHQLRGRVLRGTHQPYCFVFTESSSGAAVARLNALKRAKDGFELAEFDLKQRGAGELAGTKQWGLSDLGMEAVKNIKMVEAARFEATKLIEANPSLSKYPILKEYLALSSQKIHFE</sequence>
<evidence type="ECO:0000256" key="4">
    <source>
        <dbReference type="ARBA" id="ARBA00022806"/>
    </source>
</evidence>
<dbReference type="GO" id="GO:0003678">
    <property type="term" value="F:DNA helicase activity"/>
    <property type="evidence" value="ECO:0007669"/>
    <property type="project" value="TreeGrafter"/>
</dbReference>
<dbReference type="PANTHER" id="PTHR47964">
    <property type="entry name" value="ATP-DEPENDENT DNA HELICASE HOMOLOG RECG, CHLOROPLASTIC"/>
    <property type="match status" value="1"/>
</dbReference>
<dbReference type="InterPro" id="IPR001650">
    <property type="entry name" value="Helicase_C-like"/>
</dbReference>
<dbReference type="InterPro" id="IPR045562">
    <property type="entry name" value="RecG_dom3_C"/>
</dbReference>
<dbReference type="InterPro" id="IPR027417">
    <property type="entry name" value="P-loop_NTPase"/>
</dbReference>
<evidence type="ECO:0000259" key="10">
    <source>
        <dbReference type="PROSITE" id="PS51194"/>
    </source>
</evidence>
<dbReference type="GO" id="GO:0005524">
    <property type="term" value="F:ATP binding"/>
    <property type="evidence" value="ECO:0007669"/>
    <property type="project" value="UniProtKB-KW"/>
</dbReference>
<evidence type="ECO:0000256" key="1">
    <source>
        <dbReference type="ARBA" id="ARBA00022741"/>
    </source>
</evidence>
<dbReference type="SMART" id="SM00487">
    <property type="entry name" value="DEXDc"/>
    <property type="match status" value="1"/>
</dbReference>
<dbReference type="AlphaFoldDB" id="A0A1G2T337"/>
<dbReference type="GO" id="GO:0003677">
    <property type="term" value="F:DNA binding"/>
    <property type="evidence" value="ECO:0007669"/>
    <property type="project" value="UniProtKB-KW"/>
</dbReference>
<dbReference type="Pfam" id="PF00270">
    <property type="entry name" value="DEAD"/>
    <property type="match status" value="1"/>
</dbReference>
<evidence type="ECO:0000259" key="9">
    <source>
        <dbReference type="PROSITE" id="PS51192"/>
    </source>
</evidence>
<dbReference type="EMBL" id="MHVJ01000015">
    <property type="protein sequence ID" value="OHA91011.1"/>
    <property type="molecule type" value="Genomic_DNA"/>
</dbReference>
<dbReference type="Pfam" id="PF00271">
    <property type="entry name" value="Helicase_C"/>
    <property type="match status" value="1"/>
</dbReference>
<feature type="domain" description="Helicase ATP-binding" evidence="9">
    <location>
        <begin position="274"/>
        <end position="463"/>
    </location>
</feature>
<gene>
    <name evidence="11" type="ORF">A2758_01305</name>
</gene>
<dbReference type="GO" id="GO:0016787">
    <property type="term" value="F:hydrolase activity"/>
    <property type="evidence" value="ECO:0007669"/>
    <property type="project" value="UniProtKB-KW"/>
</dbReference>
<dbReference type="SUPFAM" id="SSF50249">
    <property type="entry name" value="Nucleic acid-binding proteins"/>
    <property type="match status" value="1"/>
</dbReference>
<evidence type="ECO:0000256" key="8">
    <source>
        <dbReference type="ARBA" id="ARBA00049819"/>
    </source>
</evidence>
<keyword evidence="2" id="KW-0227">DNA damage</keyword>
<dbReference type="Gene3D" id="3.40.50.300">
    <property type="entry name" value="P-loop containing nucleotide triphosphate hydrolases"/>
    <property type="match status" value="2"/>
</dbReference>
<dbReference type="InterPro" id="IPR012340">
    <property type="entry name" value="NA-bd_OB-fold"/>
</dbReference>
<dbReference type="PROSITE" id="PS51194">
    <property type="entry name" value="HELICASE_CTER"/>
    <property type="match status" value="1"/>
</dbReference>
<dbReference type="SUPFAM" id="SSF52540">
    <property type="entry name" value="P-loop containing nucleoside triphosphate hydrolases"/>
    <property type="match status" value="2"/>
</dbReference>
<reference evidence="11 12" key="1">
    <citation type="journal article" date="2016" name="Nat. Commun.">
        <title>Thousands of microbial genomes shed light on interconnected biogeochemical processes in an aquifer system.</title>
        <authorList>
            <person name="Anantharaman K."/>
            <person name="Brown C.T."/>
            <person name="Hug L.A."/>
            <person name="Sharon I."/>
            <person name="Castelle C.J."/>
            <person name="Probst A.J."/>
            <person name="Thomas B.C."/>
            <person name="Singh A."/>
            <person name="Wilkins M.J."/>
            <person name="Karaoz U."/>
            <person name="Brodie E.L."/>
            <person name="Williams K.H."/>
            <person name="Hubbard S.S."/>
            <person name="Banfield J.F."/>
        </authorList>
    </citation>
    <scope>NUCLEOTIDE SEQUENCE [LARGE SCALE GENOMIC DNA]</scope>
</reference>
<comment type="caution">
    <text evidence="11">The sequence shown here is derived from an EMBL/GenBank/DDBJ whole genome shotgun (WGS) entry which is preliminary data.</text>
</comment>
<accession>A0A1G2T337</accession>
<dbReference type="NCBIfam" id="NF008168">
    <property type="entry name" value="PRK10917.2-2"/>
    <property type="match status" value="1"/>
</dbReference>
<keyword evidence="3" id="KW-0378">Hydrolase</keyword>
<dbReference type="Pfam" id="PF17191">
    <property type="entry name" value="RecG_wedge"/>
    <property type="match status" value="1"/>
</dbReference>
<evidence type="ECO:0000256" key="3">
    <source>
        <dbReference type="ARBA" id="ARBA00022801"/>
    </source>
</evidence>
<dbReference type="InterPro" id="IPR011545">
    <property type="entry name" value="DEAD/DEAH_box_helicase_dom"/>
</dbReference>
<dbReference type="PROSITE" id="PS51192">
    <property type="entry name" value="HELICASE_ATP_BIND_1"/>
    <property type="match status" value="1"/>
</dbReference>
<evidence type="ECO:0000313" key="12">
    <source>
        <dbReference type="Proteomes" id="UP000178612"/>
    </source>
</evidence>
<keyword evidence="7" id="KW-0234">DNA repair</keyword>
<proteinExistence type="predicted"/>
<keyword evidence="4" id="KW-0347">Helicase</keyword>
<dbReference type="PANTHER" id="PTHR47964:SF1">
    <property type="entry name" value="ATP-DEPENDENT DNA HELICASE HOMOLOG RECG, CHLOROPLASTIC"/>
    <property type="match status" value="1"/>
</dbReference>
<dbReference type="Gene3D" id="2.40.50.140">
    <property type="entry name" value="Nucleic acid-binding proteins"/>
    <property type="match status" value="1"/>
</dbReference>
<keyword evidence="1" id="KW-0547">Nucleotide-binding</keyword>
<dbReference type="GO" id="GO:0006281">
    <property type="term" value="P:DNA repair"/>
    <property type="evidence" value="ECO:0007669"/>
    <property type="project" value="UniProtKB-KW"/>
</dbReference>
<evidence type="ECO:0000256" key="5">
    <source>
        <dbReference type="ARBA" id="ARBA00022840"/>
    </source>
</evidence>
<dbReference type="InterPro" id="IPR014001">
    <property type="entry name" value="Helicase_ATP-bd"/>
</dbReference>
<dbReference type="Pfam" id="PF19833">
    <property type="entry name" value="RecG_dom3_C"/>
    <property type="match status" value="1"/>
</dbReference>
<dbReference type="CDD" id="cd04488">
    <property type="entry name" value="RecG_wedge_OBF"/>
    <property type="match status" value="1"/>
</dbReference>
<evidence type="ECO:0000256" key="6">
    <source>
        <dbReference type="ARBA" id="ARBA00023125"/>
    </source>
</evidence>
<evidence type="ECO:0000256" key="2">
    <source>
        <dbReference type="ARBA" id="ARBA00022763"/>
    </source>
</evidence>
<feature type="domain" description="Helicase C-terminal" evidence="10">
    <location>
        <begin position="489"/>
        <end position="647"/>
    </location>
</feature>
<evidence type="ECO:0000313" key="11">
    <source>
        <dbReference type="EMBL" id="OHA91011.1"/>
    </source>
</evidence>
<dbReference type="Proteomes" id="UP000178612">
    <property type="component" value="Unassembled WGS sequence"/>
</dbReference>
<dbReference type="InterPro" id="IPR033454">
    <property type="entry name" value="RecG_wedge"/>
</dbReference>
<dbReference type="SMART" id="SM00490">
    <property type="entry name" value="HELICc"/>
    <property type="match status" value="1"/>
</dbReference>
<keyword evidence="5" id="KW-0067">ATP-binding</keyword>
<dbReference type="InterPro" id="IPR047112">
    <property type="entry name" value="RecG/Mfd"/>
</dbReference>